<dbReference type="EMBL" id="JBHTLH010000036">
    <property type="protein sequence ID" value="MFD1125671.1"/>
    <property type="molecule type" value="Genomic_DNA"/>
</dbReference>
<evidence type="ECO:0000313" key="2">
    <source>
        <dbReference type="EMBL" id="MFD1125671.1"/>
    </source>
</evidence>
<protein>
    <submittedName>
        <fullName evidence="2">Uncharacterized protein</fullName>
    </submittedName>
</protein>
<comment type="caution">
    <text evidence="2">The sequence shown here is derived from an EMBL/GenBank/DDBJ whole genome shotgun (WGS) entry which is preliminary data.</text>
</comment>
<keyword evidence="3" id="KW-1185">Reference proteome</keyword>
<organism evidence="2 3">
    <name type="scientific">Lentilactobacillus raoultii</name>
    <dbReference type="NCBI Taxonomy" id="1987503"/>
    <lineage>
        <taxon>Bacteria</taxon>
        <taxon>Bacillati</taxon>
        <taxon>Bacillota</taxon>
        <taxon>Bacilli</taxon>
        <taxon>Lactobacillales</taxon>
        <taxon>Lactobacillaceae</taxon>
        <taxon>Lentilactobacillus</taxon>
    </lineage>
</organism>
<evidence type="ECO:0000313" key="3">
    <source>
        <dbReference type="Proteomes" id="UP001597156"/>
    </source>
</evidence>
<name>A0ABW3PQA9_9LACO</name>
<evidence type="ECO:0000256" key="1">
    <source>
        <dbReference type="SAM" id="Phobius"/>
    </source>
</evidence>
<proteinExistence type="predicted"/>
<reference evidence="3" key="1">
    <citation type="journal article" date="2019" name="Int. J. Syst. Evol. Microbiol.">
        <title>The Global Catalogue of Microorganisms (GCM) 10K type strain sequencing project: providing services to taxonomists for standard genome sequencing and annotation.</title>
        <authorList>
            <consortium name="The Broad Institute Genomics Platform"/>
            <consortium name="The Broad Institute Genome Sequencing Center for Infectious Disease"/>
            <person name="Wu L."/>
            <person name="Ma J."/>
        </authorList>
    </citation>
    <scope>NUCLEOTIDE SEQUENCE [LARGE SCALE GENOMIC DNA]</scope>
    <source>
        <strain evidence="3">CCUG 71848</strain>
    </source>
</reference>
<gene>
    <name evidence="2" type="ORF">ACFQ22_09955</name>
</gene>
<accession>A0ABW3PQA9</accession>
<dbReference type="RefSeq" id="WP_121977056.1">
    <property type="nucleotide sequence ID" value="NZ_JBHTLH010000036.1"/>
</dbReference>
<keyword evidence="1" id="KW-1133">Transmembrane helix</keyword>
<feature type="transmembrane region" description="Helical" evidence="1">
    <location>
        <begin position="12"/>
        <end position="32"/>
    </location>
</feature>
<dbReference type="Proteomes" id="UP001597156">
    <property type="component" value="Unassembled WGS sequence"/>
</dbReference>
<sequence length="78" mass="9081">MKTIKSIFSGLIDDLSLMMWVLVPLTILRGVLDLFQFGQLRWLKDLTMFVENVIGIAGFFLIIEIIQHFWGKSKRHSN</sequence>
<keyword evidence="1" id="KW-0812">Transmembrane</keyword>
<feature type="transmembrane region" description="Helical" evidence="1">
    <location>
        <begin position="52"/>
        <end position="70"/>
    </location>
</feature>
<keyword evidence="1" id="KW-0472">Membrane</keyword>